<reference evidence="1 2" key="1">
    <citation type="journal article" date="2015" name="Sci. Rep.">
        <title>The power of single molecule real-time sequencing technology in the de novo assembly of a eukaryotic genome.</title>
        <authorList>
            <person name="Sakai H."/>
            <person name="Naito K."/>
            <person name="Ogiso-Tanaka E."/>
            <person name="Takahashi Y."/>
            <person name="Iseki K."/>
            <person name="Muto C."/>
            <person name="Satou K."/>
            <person name="Teruya K."/>
            <person name="Shiroma A."/>
            <person name="Shimoji M."/>
            <person name="Hirano T."/>
            <person name="Itoh T."/>
            <person name="Kaga A."/>
            <person name="Tomooka N."/>
        </authorList>
    </citation>
    <scope>NUCLEOTIDE SEQUENCE [LARGE SCALE GENOMIC DNA]</scope>
    <source>
        <strain evidence="2">cv. Shumari</strain>
    </source>
</reference>
<dbReference type="EMBL" id="AP015041">
    <property type="protein sequence ID" value="BAT95904.1"/>
    <property type="molecule type" value="Genomic_DNA"/>
</dbReference>
<keyword evidence="2" id="KW-1185">Reference proteome</keyword>
<evidence type="ECO:0000313" key="2">
    <source>
        <dbReference type="Proteomes" id="UP000291084"/>
    </source>
</evidence>
<protein>
    <submittedName>
        <fullName evidence="1">Uncharacterized protein</fullName>
    </submittedName>
</protein>
<sequence>MPNACQKRIPLHDFHWQVFFNAKDKRQRDLYAIMPRNANMLSTSWSPDSTSRTLLRNFFFANYHTNLYSRVLLSFEHFFHQFFIKERKGGHMSMWVRLDATIWM</sequence>
<dbReference type="Proteomes" id="UP000291084">
    <property type="component" value="Chromosome 8"/>
</dbReference>
<organism evidence="1 2">
    <name type="scientific">Vigna angularis var. angularis</name>
    <dbReference type="NCBI Taxonomy" id="157739"/>
    <lineage>
        <taxon>Eukaryota</taxon>
        <taxon>Viridiplantae</taxon>
        <taxon>Streptophyta</taxon>
        <taxon>Embryophyta</taxon>
        <taxon>Tracheophyta</taxon>
        <taxon>Spermatophyta</taxon>
        <taxon>Magnoliopsida</taxon>
        <taxon>eudicotyledons</taxon>
        <taxon>Gunneridae</taxon>
        <taxon>Pentapetalae</taxon>
        <taxon>rosids</taxon>
        <taxon>fabids</taxon>
        <taxon>Fabales</taxon>
        <taxon>Fabaceae</taxon>
        <taxon>Papilionoideae</taxon>
        <taxon>50 kb inversion clade</taxon>
        <taxon>NPAAA clade</taxon>
        <taxon>indigoferoid/millettioid clade</taxon>
        <taxon>Phaseoleae</taxon>
        <taxon>Vigna</taxon>
    </lineage>
</organism>
<evidence type="ECO:0000313" key="1">
    <source>
        <dbReference type="EMBL" id="BAT95904.1"/>
    </source>
</evidence>
<gene>
    <name evidence="1" type="primary">Vigan.08G273800</name>
    <name evidence="1" type="ORF">VIGAN_08273800</name>
</gene>
<proteinExistence type="predicted"/>
<dbReference type="AlphaFoldDB" id="A0A0S3SSQ8"/>
<accession>A0A0S3SSQ8</accession>
<name>A0A0S3SSQ8_PHAAN</name>